<keyword evidence="4" id="KW-1185">Reference proteome</keyword>
<reference evidence="3" key="2">
    <citation type="submission" date="2020-05" db="UniProtKB">
        <authorList>
            <consortium name="EnsemblMetazoa"/>
        </authorList>
    </citation>
    <scope>IDENTIFICATION</scope>
    <source>
        <strain evidence="3">MINIMUS1</strain>
    </source>
</reference>
<protein>
    <recommendedName>
        <fullName evidence="5">Secreted protein</fullName>
    </recommendedName>
</protein>
<reference evidence="4" key="1">
    <citation type="submission" date="2013-03" db="EMBL/GenBank/DDBJ databases">
        <title>The Genome Sequence of Anopheles minimus MINIMUS1.</title>
        <authorList>
            <consortium name="The Broad Institute Genomics Platform"/>
            <person name="Neafsey D.E."/>
            <person name="Walton C."/>
            <person name="Walker B."/>
            <person name="Young S.K."/>
            <person name="Zeng Q."/>
            <person name="Gargeya S."/>
            <person name="Fitzgerald M."/>
            <person name="Haas B."/>
            <person name="Abouelleil A."/>
            <person name="Allen A.W."/>
            <person name="Alvarado L."/>
            <person name="Arachchi H.M."/>
            <person name="Berlin A.M."/>
            <person name="Chapman S.B."/>
            <person name="Gainer-Dewar J."/>
            <person name="Goldberg J."/>
            <person name="Griggs A."/>
            <person name="Gujja S."/>
            <person name="Hansen M."/>
            <person name="Howarth C."/>
            <person name="Imamovic A."/>
            <person name="Ireland A."/>
            <person name="Larimer J."/>
            <person name="McCowan C."/>
            <person name="Murphy C."/>
            <person name="Pearson M."/>
            <person name="Poon T.W."/>
            <person name="Priest M."/>
            <person name="Roberts A."/>
            <person name="Saif S."/>
            <person name="Shea T."/>
            <person name="Sisk P."/>
            <person name="Sykes S."/>
            <person name="Wortman J."/>
            <person name="Nusbaum C."/>
            <person name="Birren B."/>
        </authorList>
    </citation>
    <scope>NUCLEOTIDE SEQUENCE [LARGE SCALE GENOMIC DNA]</scope>
    <source>
        <strain evidence="4">MINIMUS1</strain>
    </source>
</reference>
<evidence type="ECO:0000313" key="3">
    <source>
        <dbReference type="EnsemblMetazoa" id="AMIN016181-PC"/>
    </source>
</evidence>
<feature type="signal peptide" evidence="2">
    <location>
        <begin position="1"/>
        <end position="21"/>
    </location>
</feature>
<keyword evidence="2" id="KW-0732">Signal</keyword>
<dbReference type="AlphaFoldDB" id="A0A3F2Z125"/>
<proteinExistence type="predicted"/>
<dbReference type="VEuPathDB" id="VectorBase:AMIN016181"/>
<evidence type="ECO:0008006" key="5">
    <source>
        <dbReference type="Google" id="ProtNLM"/>
    </source>
</evidence>
<accession>A0A3F2Z125</accession>
<feature type="region of interest" description="Disordered" evidence="1">
    <location>
        <begin position="178"/>
        <end position="197"/>
    </location>
</feature>
<dbReference type="Proteomes" id="UP000075920">
    <property type="component" value="Unassembled WGS sequence"/>
</dbReference>
<evidence type="ECO:0000256" key="2">
    <source>
        <dbReference type="SAM" id="SignalP"/>
    </source>
</evidence>
<organism evidence="3 4">
    <name type="scientific">Anopheles minimus</name>
    <dbReference type="NCBI Taxonomy" id="112268"/>
    <lineage>
        <taxon>Eukaryota</taxon>
        <taxon>Metazoa</taxon>
        <taxon>Ecdysozoa</taxon>
        <taxon>Arthropoda</taxon>
        <taxon>Hexapoda</taxon>
        <taxon>Insecta</taxon>
        <taxon>Pterygota</taxon>
        <taxon>Neoptera</taxon>
        <taxon>Endopterygota</taxon>
        <taxon>Diptera</taxon>
        <taxon>Nematocera</taxon>
        <taxon>Culicoidea</taxon>
        <taxon>Culicidae</taxon>
        <taxon>Anophelinae</taxon>
        <taxon>Anopheles</taxon>
    </lineage>
</organism>
<sequence>MNPRLVFVFCCIALHLKLVTCYRAVKTDPVAVIKTFRRGTAASNRAPKSPLLEIVLRILDTIQIVPKKRSRRQEQSQTVPGAEDDVPRGLFPLPPLFGSAILGGREEKPLLAMSLESGEADTEQATSSVDRIDDEEDEFYPLKGYHLRRITSSKRFYATVLGVLQVLESQARQKVLRAREQQENVRSAYGEEDKQPA</sequence>
<dbReference type="EnsemblMetazoa" id="AMIN016181-RC">
    <property type="protein sequence ID" value="AMIN016181-PC"/>
    <property type="gene ID" value="AMIN016181"/>
</dbReference>
<name>A0A3F2Z125_9DIPT</name>
<evidence type="ECO:0000313" key="4">
    <source>
        <dbReference type="Proteomes" id="UP000075920"/>
    </source>
</evidence>
<feature type="region of interest" description="Disordered" evidence="1">
    <location>
        <begin position="67"/>
        <end position="87"/>
    </location>
</feature>
<feature type="chain" id="PRO_5017568289" description="Secreted protein" evidence="2">
    <location>
        <begin position="22"/>
        <end position="197"/>
    </location>
</feature>
<evidence type="ECO:0000256" key="1">
    <source>
        <dbReference type="SAM" id="MobiDB-lite"/>
    </source>
</evidence>